<protein>
    <recommendedName>
        <fullName evidence="4">Tetratricopeptide repeat protein</fullName>
    </recommendedName>
</protein>
<dbReference type="KEGG" id="npy:NPRO_04680"/>
<feature type="region of interest" description="Disordered" evidence="1">
    <location>
        <begin position="355"/>
        <end position="376"/>
    </location>
</feature>
<dbReference type="SUPFAM" id="SSF48452">
    <property type="entry name" value="TPR-like"/>
    <property type="match status" value="1"/>
</dbReference>
<dbReference type="EMBL" id="AP021858">
    <property type="protein sequence ID" value="BBO22873.1"/>
    <property type="molecule type" value="Genomic_DNA"/>
</dbReference>
<dbReference type="InterPro" id="IPR011990">
    <property type="entry name" value="TPR-like_helical_dom_sf"/>
</dbReference>
<name>A0A809R5L3_9BACT</name>
<accession>A0A809R5L3</accession>
<evidence type="ECO:0000313" key="3">
    <source>
        <dbReference type="Proteomes" id="UP000662873"/>
    </source>
</evidence>
<evidence type="ECO:0008006" key="4">
    <source>
        <dbReference type="Google" id="ProtNLM"/>
    </source>
</evidence>
<evidence type="ECO:0000256" key="1">
    <source>
        <dbReference type="SAM" id="MobiDB-lite"/>
    </source>
</evidence>
<evidence type="ECO:0000313" key="2">
    <source>
        <dbReference type="EMBL" id="BBO22873.1"/>
    </source>
</evidence>
<gene>
    <name evidence="2" type="ORF">NPRO_04680</name>
</gene>
<dbReference type="Gene3D" id="1.25.40.10">
    <property type="entry name" value="Tetratricopeptide repeat domain"/>
    <property type="match status" value="1"/>
</dbReference>
<organism evidence="2 3">
    <name type="scientific">Candidatus Nitrosymbiomonas proteolyticus</name>
    <dbReference type="NCBI Taxonomy" id="2608984"/>
    <lineage>
        <taxon>Bacteria</taxon>
        <taxon>Bacillati</taxon>
        <taxon>Armatimonadota</taxon>
        <taxon>Armatimonadota incertae sedis</taxon>
        <taxon>Candidatus Nitrosymbiomonas</taxon>
    </lineage>
</organism>
<proteinExistence type="predicted"/>
<dbReference type="Proteomes" id="UP000662873">
    <property type="component" value="Chromosome"/>
</dbReference>
<reference evidence="2" key="1">
    <citation type="journal article" name="DNA Res.">
        <title>The physiological potential of anammox bacteria as revealed by their core genome structure.</title>
        <authorList>
            <person name="Okubo T."/>
            <person name="Toyoda A."/>
            <person name="Fukuhara K."/>
            <person name="Uchiyama I."/>
            <person name="Harigaya Y."/>
            <person name="Kuroiwa M."/>
            <person name="Suzuki T."/>
            <person name="Murakami Y."/>
            <person name="Suwa Y."/>
            <person name="Takami H."/>
        </authorList>
    </citation>
    <scope>NUCLEOTIDE SEQUENCE</scope>
    <source>
        <strain evidence="2">317325-2</strain>
    </source>
</reference>
<dbReference type="AlphaFoldDB" id="A0A809R5L3"/>
<sequence length="597" mass="65850">MPATIRESSIRLRFPEVEALFPRPEEDGPLPHVFPYPELRLTGRNAERELDIVVLENDALEVWLAPDLGGRLLRVHLKAEAIDLLSVPDELGVTLSKEGWLCADAGIEWRVGGNPGPLSLGPVDFALLPPGDQSEPARVAMFQWLYGHDLSWNLEVALDPSRPRIDFQGSVLNRSLRFQRFFRGIVLSGFGREWRASRLPGVAAANLREGWAVRIAWGPSDFASVRSDEGSCHLSRNVELAPRQVETWKLSLEFAQIGVPIEFLSPELAATGTGESLVLWPGEVSGEGSIHVLDSSGNEFESPMPLQSGVPVEVDVSRFESGVQALAWKSADGSVYEGIRDSTRAVDLNAEEANWWDDSPQPSRFDSWDGGELSQDDGEASRLQLIEATRWPELRGGAWVALAARAMRMGEWDEAWSHAESAIAHNATDPLAWWMGSVALSESEQPEMASEALFTAHTLSPLEPLLRVEAFLHQPHAAGKGPNPLARPAAQNPQTAVGVAALLVGTGRLAEASQWIEEALRVGEIPLLRYLLAWLLLLKTRHATEAAHQVRKAAQEPWGPPFPWRNVEVRAIRELASAFPNDERLSEWTALLNRSRV</sequence>